<dbReference type="AlphaFoldDB" id="A0A0A8ZVW0"/>
<reference evidence="1" key="2">
    <citation type="journal article" date="2015" name="Data Brief">
        <title>Shoot transcriptome of the giant reed, Arundo donax.</title>
        <authorList>
            <person name="Barrero R.A."/>
            <person name="Guerrero F.D."/>
            <person name="Moolhuijzen P."/>
            <person name="Goolsby J.A."/>
            <person name="Tidwell J."/>
            <person name="Bellgard S.E."/>
            <person name="Bellgard M.I."/>
        </authorList>
    </citation>
    <scope>NUCLEOTIDE SEQUENCE</scope>
    <source>
        <tissue evidence="1">Shoot tissue taken approximately 20 cm above the soil surface</tissue>
    </source>
</reference>
<evidence type="ECO:0000313" key="1">
    <source>
        <dbReference type="EMBL" id="JAD41858.1"/>
    </source>
</evidence>
<proteinExistence type="predicted"/>
<sequence length="25" mass="2963">MKRMNIDGPLNVNQRYNNAQTQIMI</sequence>
<organism evidence="1">
    <name type="scientific">Arundo donax</name>
    <name type="common">Giant reed</name>
    <name type="synonym">Donax arundinaceus</name>
    <dbReference type="NCBI Taxonomy" id="35708"/>
    <lineage>
        <taxon>Eukaryota</taxon>
        <taxon>Viridiplantae</taxon>
        <taxon>Streptophyta</taxon>
        <taxon>Embryophyta</taxon>
        <taxon>Tracheophyta</taxon>
        <taxon>Spermatophyta</taxon>
        <taxon>Magnoliopsida</taxon>
        <taxon>Liliopsida</taxon>
        <taxon>Poales</taxon>
        <taxon>Poaceae</taxon>
        <taxon>PACMAD clade</taxon>
        <taxon>Arundinoideae</taxon>
        <taxon>Arundineae</taxon>
        <taxon>Arundo</taxon>
    </lineage>
</organism>
<accession>A0A0A8ZVW0</accession>
<name>A0A0A8ZVW0_ARUDO</name>
<dbReference type="EMBL" id="GBRH01256037">
    <property type="protein sequence ID" value="JAD41858.1"/>
    <property type="molecule type" value="Transcribed_RNA"/>
</dbReference>
<protein>
    <submittedName>
        <fullName evidence="1">Uncharacterized protein</fullName>
    </submittedName>
</protein>
<reference evidence="1" key="1">
    <citation type="submission" date="2014-09" db="EMBL/GenBank/DDBJ databases">
        <authorList>
            <person name="Magalhaes I.L.F."/>
            <person name="Oliveira U."/>
            <person name="Santos F.R."/>
            <person name="Vidigal T.H.D.A."/>
            <person name="Brescovit A.D."/>
            <person name="Santos A.J."/>
        </authorList>
    </citation>
    <scope>NUCLEOTIDE SEQUENCE</scope>
    <source>
        <tissue evidence="1">Shoot tissue taken approximately 20 cm above the soil surface</tissue>
    </source>
</reference>